<reference evidence="8 9" key="1">
    <citation type="submission" date="2016-11" db="EMBL/GenBank/DDBJ databases">
        <authorList>
            <person name="Jaros S."/>
            <person name="Januszkiewicz K."/>
            <person name="Wedrychowicz H."/>
        </authorList>
    </citation>
    <scope>NUCLEOTIDE SEQUENCE [LARGE SCALE GENOMIC DNA]</scope>
    <source>
        <strain evidence="8 9">DSM 46144</strain>
    </source>
</reference>
<feature type="region of interest" description="Disordered" evidence="5">
    <location>
        <begin position="298"/>
        <end position="319"/>
    </location>
</feature>
<feature type="compositionally biased region" description="Basic and acidic residues" evidence="5">
    <location>
        <begin position="301"/>
        <end position="319"/>
    </location>
</feature>
<organism evidence="8 9">
    <name type="scientific">Cryptosporangium aurantiacum</name>
    <dbReference type="NCBI Taxonomy" id="134849"/>
    <lineage>
        <taxon>Bacteria</taxon>
        <taxon>Bacillati</taxon>
        <taxon>Actinomycetota</taxon>
        <taxon>Actinomycetes</taxon>
        <taxon>Cryptosporangiales</taxon>
        <taxon>Cryptosporangiaceae</taxon>
        <taxon>Cryptosporangium</taxon>
    </lineage>
</organism>
<dbReference type="SMART" id="SM00062">
    <property type="entry name" value="PBPb"/>
    <property type="match status" value="1"/>
</dbReference>
<dbReference type="GO" id="GO:0005576">
    <property type="term" value="C:extracellular region"/>
    <property type="evidence" value="ECO:0007669"/>
    <property type="project" value="TreeGrafter"/>
</dbReference>
<dbReference type="PANTHER" id="PTHR30085">
    <property type="entry name" value="AMINO ACID ABC TRANSPORTER PERMEASE"/>
    <property type="match status" value="1"/>
</dbReference>
<dbReference type="PANTHER" id="PTHR30085:SF6">
    <property type="entry name" value="ABC TRANSPORTER GLUTAMINE-BINDING PROTEIN GLNH"/>
    <property type="match status" value="1"/>
</dbReference>
<dbReference type="Proteomes" id="UP000184440">
    <property type="component" value="Unassembled WGS sequence"/>
</dbReference>
<evidence type="ECO:0000313" key="9">
    <source>
        <dbReference type="Proteomes" id="UP000184440"/>
    </source>
</evidence>
<dbReference type="SUPFAM" id="SSF53850">
    <property type="entry name" value="Periplasmic binding protein-like II"/>
    <property type="match status" value="1"/>
</dbReference>
<name>A0A1M7RHY8_9ACTN</name>
<feature type="chain" id="PRO_5012568273" evidence="6">
    <location>
        <begin position="28"/>
        <end position="319"/>
    </location>
</feature>
<evidence type="ECO:0000313" key="8">
    <source>
        <dbReference type="EMBL" id="SHN45874.1"/>
    </source>
</evidence>
<feature type="signal peptide" evidence="6">
    <location>
        <begin position="1"/>
        <end position="27"/>
    </location>
</feature>
<evidence type="ECO:0000259" key="7">
    <source>
        <dbReference type="SMART" id="SM00062"/>
    </source>
</evidence>
<keyword evidence="2" id="KW-0813">Transport</keyword>
<feature type="domain" description="Solute-binding protein family 3/N-terminal" evidence="7">
    <location>
        <begin position="58"/>
        <end position="291"/>
    </location>
</feature>
<evidence type="ECO:0000256" key="4">
    <source>
        <dbReference type="RuleBase" id="RU003744"/>
    </source>
</evidence>
<dbReference type="OrthoDB" id="4963533at2"/>
<accession>A0A1M7RHY8</accession>
<dbReference type="AlphaFoldDB" id="A0A1M7RHY8"/>
<dbReference type="RefSeq" id="WP_073262670.1">
    <property type="nucleotide sequence ID" value="NZ_FRCS01000013.1"/>
</dbReference>
<keyword evidence="9" id="KW-1185">Reference proteome</keyword>
<evidence type="ECO:0000256" key="6">
    <source>
        <dbReference type="SAM" id="SignalP"/>
    </source>
</evidence>
<proteinExistence type="inferred from homology"/>
<dbReference type="GO" id="GO:0030288">
    <property type="term" value="C:outer membrane-bounded periplasmic space"/>
    <property type="evidence" value="ECO:0007669"/>
    <property type="project" value="TreeGrafter"/>
</dbReference>
<dbReference type="Gene3D" id="3.40.190.10">
    <property type="entry name" value="Periplasmic binding protein-like II"/>
    <property type="match status" value="2"/>
</dbReference>
<dbReference type="InterPro" id="IPR001638">
    <property type="entry name" value="Solute-binding_3/MltF_N"/>
</dbReference>
<sequence length="319" mass="35353">MSAGAGPLARVGRVVCIVLLAVLTAVAACQSKTQDPDGPTVEEKLTEAGLRDENRPAKLRIGVYDWQPLLGYVADGRNEGFDIDVARYIAANLGYVGDDKIEWVPIDNVADRLKFLLQDKVDLVVASLSITEERKRSIAFAGPYLVIEQSVMVPEELKSEITTLQDLVDPRYKVCTSTASTSEKLLAERRVPFVARNSDKECFEGMQKGLYQAMSTDRSVLFGFQSEHEDQFQVLDLKLATASNPGVEEIGIGVSKKNPALRELVDYYLYKSYAADRRGEVTAWRQSFAEHLSVLGALDQPEPHDHPDLVDSDAKYPTR</sequence>
<protein>
    <submittedName>
        <fullName evidence="8">ABC-type amino acid transport substrate-binding protein</fullName>
    </submittedName>
</protein>
<keyword evidence="3 6" id="KW-0732">Signal</keyword>
<dbReference type="Pfam" id="PF00497">
    <property type="entry name" value="SBP_bac_3"/>
    <property type="match status" value="1"/>
</dbReference>
<gene>
    <name evidence="8" type="ORF">SAMN05443668_11361</name>
</gene>
<evidence type="ECO:0000256" key="5">
    <source>
        <dbReference type="SAM" id="MobiDB-lite"/>
    </source>
</evidence>
<dbReference type="STRING" id="134849.SAMN05443668_11361"/>
<dbReference type="GO" id="GO:0006865">
    <property type="term" value="P:amino acid transport"/>
    <property type="evidence" value="ECO:0007669"/>
    <property type="project" value="TreeGrafter"/>
</dbReference>
<evidence type="ECO:0000256" key="2">
    <source>
        <dbReference type="ARBA" id="ARBA00022448"/>
    </source>
</evidence>
<dbReference type="InterPro" id="IPR051455">
    <property type="entry name" value="Bact_solute-bind_prot3"/>
</dbReference>
<evidence type="ECO:0000256" key="3">
    <source>
        <dbReference type="ARBA" id="ARBA00022729"/>
    </source>
</evidence>
<comment type="similarity">
    <text evidence="1 4">Belongs to the bacterial solute-binding protein 3 family.</text>
</comment>
<evidence type="ECO:0000256" key="1">
    <source>
        <dbReference type="ARBA" id="ARBA00010333"/>
    </source>
</evidence>
<dbReference type="EMBL" id="FRCS01000013">
    <property type="protein sequence ID" value="SHN45874.1"/>
    <property type="molecule type" value="Genomic_DNA"/>
</dbReference>
<dbReference type="PROSITE" id="PS01039">
    <property type="entry name" value="SBP_BACTERIAL_3"/>
    <property type="match status" value="1"/>
</dbReference>
<dbReference type="InterPro" id="IPR018313">
    <property type="entry name" value="SBP_3_CS"/>
</dbReference>